<dbReference type="AlphaFoldDB" id="A0A2K0WBA0"/>
<feature type="compositionally biased region" description="Polar residues" evidence="1">
    <location>
        <begin position="150"/>
        <end position="162"/>
    </location>
</feature>
<gene>
    <name evidence="2" type="ORF">FNYG_07127</name>
</gene>
<name>A0A2K0WBA0_GIBNY</name>
<accession>A0A2K0WBA0</accession>
<dbReference type="Proteomes" id="UP000236664">
    <property type="component" value="Unassembled WGS sequence"/>
</dbReference>
<dbReference type="OrthoDB" id="5074906at2759"/>
<protein>
    <submittedName>
        <fullName evidence="2">Uncharacterized protein</fullName>
    </submittedName>
</protein>
<evidence type="ECO:0000256" key="1">
    <source>
        <dbReference type="SAM" id="MobiDB-lite"/>
    </source>
</evidence>
<keyword evidence="3" id="KW-1185">Reference proteome</keyword>
<reference evidence="2 3" key="1">
    <citation type="submission" date="2017-06" db="EMBL/GenBank/DDBJ databases">
        <title>Genome of Fusarium nygamai isolate CS10214.</title>
        <authorList>
            <person name="Gardiner D.M."/>
            <person name="Obanor F."/>
            <person name="Kazan K."/>
        </authorList>
    </citation>
    <scope>NUCLEOTIDE SEQUENCE [LARGE SCALE GENOMIC DNA]</scope>
    <source>
        <strain evidence="2 3">CS10214</strain>
    </source>
</reference>
<comment type="caution">
    <text evidence="2">The sequence shown here is derived from an EMBL/GenBank/DDBJ whole genome shotgun (WGS) entry which is preliminary data.</text>
</comment>
<feature type="compositionally biased region" description="Basic residues" evidence="1">
    <location>
        <begin position="178"/>
        <end position="190"/>
    </location>
</feature>
<proteinExistence type="predicted"/>
<evidence type="ECO:0000313" key="3">
    <source>
        <dbReference type="Proteomes" id="UP000236664"/>
    </source>
</evidence>
<organism evidence="2 3">
    <name type="scientific">Gibberella nygamai</name>
    <name type="common">Bean root rot disease fungus</name>
    <name type="synonym">Fusarium nygamai</name>
    <dbReference type="NCBI Taxonomy" id="42673"/>
    <lineage>
        <taxon>Eukaryota</taxon>
        <taxon>Fungi</taxon>
        <taxon>Dikarya</taxon>
        <taxon>Ascomycota</taxon>
        <taxon>Pezizomycotina</taxon>
        <taxon>Sordariomycetes</taxon>
        <taxon>Hypocreomycetidae</taxon>
        <taxon>Hypocreales</taxon>
        <taxon>Nectriaceae</taxon>
        <taxon>Fusarium</taxon>
        <taxon>Fusarium fujikuroi species complex</taxon>
    </lineage>
</organism>
<feature type="region of interest" description="Disordered" evidence="1">
    <location>
        <begin position="150"/>
        <end position="214"/>
    </location>
</feature>
<dbReference type="EMBL" id="MTQA01000090">
    <property type="protein sequence ID" value="PNP79511.1"/>
    <property type="molecule type" value="Genomic_DNA"/>
</dbReference>
<feature type="compositionally biased region" description="Polar residues" evidence="1">
    <location>
        <begin position="201"/>
        <end position="212"/>
    </location>
</feature>
<evidence type="ECO:0000313" key="2">
    <source>
        <dbReference type="EMBL" id="PNP79511.1"/>
    </source>
</evidence>
<sequence length="503" mass="55729">MSSQRVTFDPAQLPRPGNLAQRRGYIEQYIQHFHPDLLPEMALACEGAIFFVSRKYEDRGKLEAPLVYFEYMVDKTLWRNIFLGLGKDAPAWPWKKGPDSEDMSGGMSSRYREWRIKYGLPVAPQQEADTSGVKGKGKAAEKTAEITNPAVTTTQARNGECSKTQESRVESSQSLFSKNRHSARFPHHHQGAAPVPPAASNDLTHGTQTSENIGDDSRAALPEVEPSVTQAASLVHPQVHPPFTLPVAPQDSPLNAQDRIENPVVLDMAARQRFWETSSGGQYSGVIAGPFALNLPEWLDFERLVVGVDGRDIDAINNEILESAVAISWEVSGGKPVCLVVGFNDEARSELPQVQQHLFEVWCDMVAWFCSAVSGAPFSLAAFLRIIQAINPFMDRTPDLQRAQCLWQQSLAESDLFASRARGAQECFDFWSPMIREVIQQPLGVAEESLAALICSEEADSDERSNRFNVARDVWLSSSSDPKVICRASKWAQNFLANIQPSA</sequence>